<name>A0ABS3TLU7_9PSED</name>
<keyword evidence="3" id="KW-1185">Reference proteome</keyword>
<evidence type="ECO:0008006" key="4">
    <source>
        <dbReference type="Google" id="ProtNLM"/>
    </source>
</evidence>
<sequence>MIDEDDIHEPEHDHLLDNDDDLDEFFDDEDADPLDQPEGECEFCGDLTDRSDRRGNFVCEDCADPD</sequence>
<evidence type="ECO:0000313" key="3">
    <source>
        <dbReference type="Proteomes" id="UP000669060"/>
    </source>
</evidence>
<protein>
    <recommendedName>
        <fullName evidence="4">Small CPxCG-related zinc finger protein</fullName>
    </recommendedName>
</protein>
<feature type="region of interest" description="Disordered" evidence="1">
    <location>
        <begin position="1"/>
        <end position="38"/>
    </location>
</feature>
<comment type="caution">
    <text evidence="2">The sequence shown here is derived from an EMBL/GenBank/DDBJ whole genome shotgun (WGS) entry which is preliminary data.</text>
</comment>
<reference evidence="2 3" key="1">
    <citation type="submission" date="2020-12" db="EMBL/GenBank/DDBJ databases">
        <title>Pseudomonas schmalbachii sp. nov. isolated from millipede gut.</title>
        <authorList>
            <person name="Shelomi M."/>
        </authorList>
    </citation>
    <scope>NUCLEOTIDE SEQUENCE [LARGE SCALE GENOMIC DNA]</scope>
    <source>
        <strain evidence="2 3">Milli4</strain>
    </source>
</reference>
<dbReference type="RefSeq" id="WP_208312533.1">
    <property type="nucleotide sequence ID" value="NZ_JAELYA010000001.1"/>
</dbReference>
<organism evidence="2 3">
    <name type="scientific">Pseudomonas schmalbachii</name>
    <dbReference type="NCBI Taxonomy" id="2816993"/>
    <lineage>
        <taxon>Bacteria</taxon>
        <taxon>Pseudomonadati</taxon>
        <taxon>Pseudomonadota</taxon>
        <taxon>Gammaproteobacteria</taxon>
        <taxon>Pseudomonadales</taxon>
        <taxon>Pseudomonadaceae</taxon>
        <taxon>Pseudomonas</taxon>
    </lineage>
</organism>
<proteinExistence type="predicted"/>
<dbReference type="Proteomes" id="UP000669060">
    <property type="component" value="Unassembled WGS sequence"/>
</dbReference>
<gene>
    <name evidence="2" type="ORF">JFY56_02510</name>
</gene>
<evidence type="ECO:0000313" key="2">
    <source>
        <dbReference type="EMBL" id="MBO3274093.1"/>
    </source>
</evidence>
<dbReference type="EMBL" id="JAELYA010000001">
    <property type="protein sequence ID" value="MBO3274093.1"/>
    <property type="molecule type" value="Genomic_DNA"/>
</dbReference>
<evidence type="ECO:0000256" key="1">
    <source>
        <dbReference type="SAM" id="MobiDB-lite"/>
    </source>
</evidence>
<feature type="compositionally biased region" description="Acidic residues" evidence="1">
    <location>
        <begin position="18"/>
        <end position="38"/>
    </location>
</feature>
<accession>A0ABS3TLU7</accession>